<dbReference type="Proteomes" id="UP001432146">
    <property type="component" value="Unassembled WGS sequence"/>
</dbReference>
<dbReference type="SUPFAM" id="SSF55856">
    <property type="entry name" value="Cytochrome b5-like heme/steroid binding domain"/>
    <property type="match status" value="1"/>
</dbReference>
<feature type="domain" description="Cytochrome b5 heme-binding" evidence="7">
    <location>
        <begin position="115"/>
        <end position="191"/>
    </location>
</feature>
<dbReference type="InterPro" id="IPR036400">
    <property type="entry name" value="Cyt_B5-like_heme/steroid_sf"/>
</dbReference>
<evidence type="ECO:0000259" key="7">
    <source>
        <dbReference type="PROSITE" id="PS50255"/>
    </source>
</evidence>
<dbReference type="InterPro" id="IPR017938">
    <property type="entry name" value="Riboflavin_synthase-like_b-brl"/>
</dbReference>
<dbReference type="Gene3D" id="2.40.30.10">
    <property type="entry name" value="Translation factors"/>
    <property type="match status" value="1"/>
</dbReference>
<evidence type="ECO:0000313" key="10">
    <source>
        <dbReference type="Proteomes" id="UP001432146"/>
    </source>
</evidence>
<dbReference type="GO" id="GO:0006801">
    <property type="term" value="P:superoxide metabolic process"/>
    <property type="evidence" value="ECO:0007669"/>
    <property type="project" value="TreeGrafter"/>
</dbReference>
<keyword evidence="3" id="KW-0479">Metal-binding</keyword>
<feature type="compositionally biased region" description="Low complexity" evidence="6">
    <location>
        <begin position="34"/>
        <end position="50"/>
    </location>
</feature>
<dbReference type="GO" id="GO:0020037">
    <property type="term" value="F:heme binding"/>
    <property type="evidence" value="ECO:0007669"/>
    <property type="project" value="InterPro"/>
</dbReference>
<dbReference type="PRINTS" id="PR00406">
    <property type="entry name" value="CYTB5RDTASE"/>
</dbReference>
<comment type="similarity">
    <text evidence="1">Belongs to the flavoprotein pyridine nucleotide cytochrome reductase family.</text>
</comment>
<evidence type="ECO:0008006" key="11">
    <source>
        <dbReference type="Google" id="ProtNLM"/>
    </source>
</evidence>
<feature type="compositionally biased region" description="Basic and acidic residues" evidence="6">
    <location>
        <begin position="1"/>
        <end position="33"/>
    </location>
</feature>
<dbReference type="Pfam" id="PF00970">
    <property type="entry name" value="FAD_binding_6"/>
    <property type="match status" value="1"/>
</dbReference>
<accession>A0AAW1AHB2</accession>
<dbReference type="InterPro" id="IPR001199">
    <property type="entry name" value="Cyt_B5-like_heme/steroid-bd"/>
</dbReference>
<dbReference type="GO" id="GO:0046872">
    <property type="term" value="F:metal ion binding"/>
    <property type="evidence" value="ECO:0007669"/>
    <property type="project" value="UniProtKB-KW"/>
</dbReference>
<proteinExistence type="inferred from homology"/>
<dbReference type="Pfam" id="PF00175">
    <property type="entry name" value="NAD_binding_1"/>
    <property type="match status" value="1"/>
</dbReference>
<dbReference type="InterPro" id="IPR051872">
    <property type="entry name" value="Cytochrome_b5/Flavoprotein_Rdt"/>
</dbReference>
<name>A0AAW1AHB2_9HYME</name>
<feature type="region of interest" description="Disordered" evidence="6">
    <location>
        <begin position="1"/>
        <end position="90"/>
    </location>
</feature>
<dbReference type="EMBL" id="JAWNGG020000021">
    <property type="protein sequence ID" value="KAK9308471.1"/>
    <property type="molecule type" value="Genomic_DNA"/>
</dbReference>
<dbReference type="PANTHER" id="PTHR46237:SF1">
    <property type="entry name" value="CYTOCHROME B5 REDUCTASE 4"/>
    <property type="match status" value="1"/>
</dbReference>
<dbReference type="SUPFAM" id="SSF63380">
    <property type="entry name" value="Riboflavin synthase domain-like"/>
    <property type="match status" value="1"/>
</dbReference>
<dbReference type="CDD" id="cd06183">
    <property type="entry name" value="cyt_b5_reduct_like"/>
    <property type="match status" value="1"/>
</dbReference>
<evidence type="ECO:0000256" key="1">
    <source>
        <dbReference type="ARBA" id="ARBA00006105"/>
    </source>
</evidence>
<dbReference type="GO" id="GO:0004128">
    <property type="term" value="F:cytochrome-b5 reductase activity, acting on NAD(P)H"/>
    <property type="evidence" value="ECO:0007669"/>
    <property type="project" value="TreeGrafter"/>
</dbReference>
<evidence type="ECO:0000256" key="4">
    <source>
        <dbReference type="ARBA" id="ARBA00023002"/>
    </source>
</evidence>
<gene>
    <name evidence="9" type="ORF">QLX08_001624</name>
</gene>
<dbReference type="AlphaFoldDB" id="A0AAW1AHB2"/>
<feature type="domain" description="FAD-binding FR-type" evidence="8">
    <location>
        <begin position="338"/>
        <end position="447"/>
    </location>
</feature>
<reference evidence="9 10" key="1">
    <citation type="submission" date="2024-05" db="EMBL/GenBank/DDBJ databases">
        <title>The nuclear and mitochondrial genome assemblies of Tetragonisca angustula (Apidae: Meliponini), a tiny yet remarkable pollinator in the Neotropics.</title>
        <authorList>
            <person name="Ferrari R."/>
            <person name="Ricardo P.C."/>
            <person name="Dias F.C."/>
            <person name="Araujo N.S."/>
            <person name="Soares D.O."/>
            <person name="Zhou Q.-S."/>
            <person name="Zhu C.-D."/>
            <person name="Coutinho L."/>
            <person name="Airas M.C."/>
            <person name="Batista T.M."/>
        </authorList>
    </citation>
    <scope>NUCLEOTIDE SEQUENCE [LARGE SCALE GENOMIC DNA]</scope>
    <source>
        <strain evidence="9">ASF017062</strain>
        <tissue evidence="9">Abdomen</tissue>
    </source>
</reference>
<dbReference type="InterPro" id="IPR039261">
    <property type="entry name" value="FNR_nucleotide-bd"/>
</dbReference>
<dbReference type="Gene3D" id="3.10.120.10">
    <property type="entry name" value="Cytochrome b5-like heme/steroid binding domain"/>
    <property type="match status" value="1"/>
</dbReference>
<dbReference type="PROSITE" id="PS00191">
    <property type="entry name" value="CYTOCHROME_B5_1"/>
    <property type="match status" value="1"/>
</dbReference>
<protein>
    <recommendedName>
        <fullName evidence="11">Cytochrome-b5 reductase</fullName>
    </recommendedName>
</protein>
<dbReference type="InterPro" id="IPR008333">
    <property type="entry name" value="Cbr1-like_FAD-bd_dom"/>
</dbReference>
<evidence type="ECO:0000256" key="2">
    <source>
        <dbReference type="ARBA" id="ARBA00022617"/>
    </source>
</evidence>
<keyword evidence="5" id="KW-0408">Iron</keyword>
<keyword evidence="2" id="KW-0349">Heme</keyword>
<dbReference type="GO" id="GO:0005783">
    <property type="term" value="C:endoplasmic reticulum"/>
    <property type="evidence" value="ECO:0007669"/>
    <property type="project" value="TreeGrafter"/>
</dbReference>
<evidence type="ECO:0000256" key="3">
    <source>
        <dbReference type="ARBA" id="ARBA00022723"/>
    </source>
</evidence>
<keyword evidence="4" id="KW-0560">Oxidoreductase</keyword>
<evidence type="ECO:0000256" key="5">
    <source>
        <dbReference type="ARBA" id="ARBA00023004"/>
    </source>
</evidence>
<organism evidence="9 10">
    <name type="scientific">Tetragonisca angustula</name>
    <dbReference type="NCBI Taxonomy" id="166442"/>
    <lineage>
        <taxon>Eukaryota</taxon>
        <taxon>Metazoa</taxon>
        <taxon>Ecdysozoa</taxon>
        <taxon>Arthropoda</taxon>
        <taxon>Hexapoda</taxon>
        <taxon>Insecta</taxon>
        <taxon>Pterygota</taxon>
        <taxon>Neoptera</taxon>
        <taxon>Endopterygota</taxon>
        <taxon>Hymenoptera</taxon>
        <taxon>Apocrita</taxon>
        <taxon>Aculeata</taxon>
        <taxon>Apoidea</taxon>
        <taxon>Anthophila</taxon>
        <taxon>Apidae</taxon>
        <taxon>Tetragonisca</taxon>
    </lineage>
</organism>
<dbReference type="PROSITE" id="PS51384">
    <property type="entry name" value="FAD_FR"/>
    <property type="match status" value="1"/>
</dbReference>
<dbReference type="InterPro" id="IPR001433">
    <property type="entry name" value="OxRdtase_FAD/NAD-bd"/>
</dbReference>
<evidence type="ECO:0000313" key="9">
    <source>
        <dbReference type="EMBL" id="KAK9308471.1"/>
    </source>
</evidence>
<dbReference type="InterPro" id="IPR017927">
    <property type="entry name" value="FAD-bd_FR_type"/>
</dbReference>
<evidence type="ECO:0000256" key="6">
    <source>
        <dbReference type="SAM" id="MobiDB-lite"/>
    </source>
</evidence>
<comment type="caution">
    <text evidence="9">The sequence shown here is derived from an EMBL/GenBank/DDBJ whole genome shotgun (WGS) entry which is preliminary data.</text>
</comment>
<sequence length="579" mass="64780">MKKSSVKDQGKPDETDARDDDKDIRDKMKKIDVKSSSSADSSSSMARNSALLPSGVARVKQQEAGRINQRGSSSSSGSATGNPRNKTALAPGHSLMDWIRLGNSGADLTGVGGVPRIVTLSELATHNKKNDAWIAIRGIVFNVTQYMDFHPGGIDELMRGVGKDATKLFESVHAWVNYQSILQKCVVGRLSRGTTPSPTENTVSNTADCSSATLNQITSCTTHSASQENASDSGLSSIKMDWKQTVPSITFFYKIFRHCPGICYELIKYNNSRMVFKLIFENDTILHELNLTGDVEWPPTCTRNFETMQMEFTFIKREKMPWMKYGLQMITRDNSTVRAFRDYEVVANEPLSSQVHLLVVRAKDFLQIIHPGRHVVVKLNEFGDLSRSYTPVPPCLHPDDMPPNYTSNCLCLMVKKYPNGTMSPSITALQLGQTLLLSSVVGDFSLEIYDCFPVIHMLAAGTGLTPMLGIIQRSLVKRSVRTINLLHFNKDEESMFYHRQLEKVSGEKLKVTYILSQPQDTWTGRRGLISQELLEELVGKNNFEGCVFTCGPPLFMQAARKYLRDHLQWCGQQIYEFDG</sequence>
<dbReference type="FunFam" id="3.10.120.10:FF:000001">
    <property type="entry name" value="Cytochrome b5 reductase 4"/>
    <property type="match status" value="1"/>
</dbReference>
<dbReference type="Pfam" id="PF00173">
    <property type="entry name" value="Cyt-b5"/>
    <property type="match status" value="1"/>
</dbReference>
<dbReference type="SMART" id="SM01117">
    <property type="entry name" value="Cyt-b5"/>
    <property type="match status" value="1"/>
</dbReference>
<dbReference type="InterPro" id="IPR018506">
    <property type="entry name" value="Cyt_B5_heme-BS"/>
</dbReference>
<keyword evidence="10" id="KW-1185">Reference proteome</keyword>
<dbReference type="PANTHER" id="PTHR46237">
    <property type="entry name" value="CYTOCHROME B5 REDUCTASE 4 FAMILY MEMBER"/>
    <property type="match status" value="1"/>
</dbReference>
<dbReference type="Gene3D" id="3.40.50.80">
    <property type="entry name" value="Nucleotide-binding domain of ferredoxin-NADP reductase (FNR) module"/>
    <property type="match status" value="1"/>
</dbReference>
<dbReference type="PROSITE" id="PS50255">
    <property type="entry name" value="CYTOCHROME_B5_2"/>
    <property type="match status" value="1"/>
</dbReference>
<dbReference type="SUPFAM" id="SSF52343">
    <property type="entry name" value="Ferredoxin reductase-like, C-terminal NADP-linked domain"/>
    <property type="match status" value="1"/>
</dbReference>
<evidence type="ECO:0000259" key="8">
    <source>
        <dbReference type="PROSITE" id="PS51384"/>
    </source>
</evidence>